<dbReference type="InterPro" id="IPR027417">
    <property type="entry name" value="P-loop_NTPase"/>
</dbReference>
<feature type="domain" description="AAA" evidence="5">
    <location>
        <begin position="2"/>
        <end position="176"/>
    </location>
</feature>
<protein>
    <recommendedName>
        <fullName evidence="4">Sporulation initiation inhibitor protein Soj</fullName>
    </recommendedName>
</protein>
<dbReference type="Gene3D" id="3.40.50.300">
    <property type="entry name" value="P-loop containing nucleotide triphosphate hydrolases"/>
    <property type="match status" value="1"/>
</dbReference>
<reference evidence="6" key="1">
    <citation type="journal article" date="2013" name="Extremophiles">
        <title>Proteinivorax tanatarense gen. nov., sp. nov., an anaerobic, haloalkaliphilic, proteolytic bacterium isolated from a decaying algal bloom, and proposal of Proteinivoraceae fam. nov.</title>
        <authorList>
            <person name="Kevbrin V."/>
            <person name="Boltyanskaya Y."/>
            <person name="Zhilina T."/>
            <person name="Kolganova T."/>
            <person name="Lavrentjeva E."/>
            <person name="Kuznetsov B."/>
        </authorList>
    </citation>
    <scope>NUCLEOTIDE SEQUENCE</scope>
    <source>
        <strain evidence="6">Z-910T</strain>
    </source>
</reference>
<sequence length="253" mass="27581">MSKVIAITNQKGGVGKTTTAINLSAFLSKMGKRVLLLDVDPQGNSTSGLGIDKHRVKKCIYNVLVDEFPVDAVIIPTAVSNLDVAPATIELAGAEIELVPTVSREVRLRNQLETVKNDYDYIIIDCPPSLGLLTINALTASDSVLVPIQCEYYALEGLSQLINTVNLVQKHLNQDLVFEGALLTMFDPRTNLSAQVVEEVKNFFGSKVYKTLIPRNVRLSEAPSYGQSIVDYDPKSKGAEVYKALAEEVLGNE</sequence>
<evidence type="ECO:0000256" key="4">
    <source>
        <dbReference type="ARBA" id="ARBA00071824"/>
    </source>
</evidence>
<proteinExistence type="inferred from homology"/>
<dbReference type="Pfam" id="PF13614">
    <property type="entry name" value="AAA_31"/>
    <property type="match status" value="1"/>
</dbReference>
<accession>A0AAU7VLG7</accession>
<dbReference type="CDD" id="cd01983">
    <property type="entry name" value="SIMIBI"/>
    <property type="match status" value="1"/>
</dbReference>
<gene>
    <name evidence="6" type="ORF">PRVXT_002985</name>
</gene>
<comment type="similarity">
    <text evidence="1">Belongs to the ParA family.</text>
</comment>
<organism evidence="6">
    <name type="scientific">Proteinivorax tanatarense</name>
    <dbReference type="NCBI Taxonomy" id="1260629"/>
    <lineage>
        <taxon>Bacteria</taxon>
        <taxon>Bacillati</taxon>
        <taxon>Bacillota</taxon>
        <taxon>Clostridia</taxon>
        <taxon>Eubacteriales</taxon>
        <taxon>Proteinivoracaceae</taxon>
        <taxon>Proteinivorax</taxon>
    </lineage>
</organism>
<evidence type="ECO:0000256" key="2">
    <source>
        <dbReference type="ARBA" id="ARBA00049360"/>
    </source>
</evidence>
<dbReference type="InterPro" id="IPR050678">
    <property type="entry name" value="DNA_Partitioning_ATPase"/>
</dbReference>
<evidence type="ECO:0000259" key="5">
    <source>
        <dbReference type="Pfam" id="PF13614"/>
    </source>
</evidence>
<name>A0AAU7VLG7_9FIRM</name>
<dbReference type="PIRSF" id="PIRSF009320">
    <property type="entry name" value="Nuc_binding_HP_1000"/>
    <property type="match status" value="1"/>
</dbReference>
<dbReference type="RefSeq" id="WP_350343669.1">
    <property type="nucleotide sequence ID" value="NZ_CP158367.1"/>
</dbReference>
<comment type="catalytic activity">
    <reaction evidence="2">
        <text>ATP + H2O = ADP + phosphate + H(+)</text>
        <dbReference type="Rhea" id="RHEA:13065"/>
        <dbReference type="ChEBI" id="CHEBI:15377"/>
        <dbReference type="ChEBI" id="CHEBI:15378"/>
        <dbReference type="ChEBI" id="CHEBI:30616"/>
        <dbReference type="ChEBI" id="CHEBI:43474"/>
        <dbReference type="ChEBI" id="CHEBI:456216"/>
    </reaction>
</comment>
<dbReference type="PANTHER" id="PTHR13696:SF52">
    <property type="entry name" value="PARA FAMILY PROTEIN CT_582"/>
    <property type="match status" value="1"/>
</dbReference>
<evidence type="ECO:0000256" key="3">
    <source>
        <dbReference type="ARBA" id="ARBA00062323"/>
    </source>
</evidence>
<dbReference type="PANTHER" id="PTHR13696">
    <property type="entry name" value="P-LOOP CONTAINING NUCLEOSIDE TRIPHOSPHATE HYDROLASE"/>
    <property type="match status" value="1"/>
</dbReference>
<comment type="subunit">
    <text evidence="3">Dimerizes in the presence of ATP but not ADP; ATP-binding is required for double-stranded (ds)DNA-binding. Interacts with DnaA.</text>
</comment>
<dbReference type="InterPro" id="IPR025669">
    <property type="entry name" value="AAA_dom"/>
</dbReference>
<reference evidence="6" key="2">
    <citation type="submission" date="2024-06" db="EMBL/GenBank/DDBJ databases">
        <authorList>
            <person name="Petrova K.O."/>
            <person name="Toshchakov S.V."/>
            <person name="Boltjanskaja Y.V."/>
            <person name="Kevbrin V."/>
        </authorList>
    </citation>
    <scope>NUCLEOTIDE SEQUENCE</scope>
    <source>
        <strain evidence="6">Z-910T</strain>
    </source>
</reference>
<evidence type="ECO:0000256" key="1">
    <source>
        <dbReference type="ARBA" id="ARBA00006976"/>
    </source>
</evidence>
<evidence type="ECO:0000313" key="6">
    <source>
        <dbReference type="EMBL" id="XBX74920.1"/>
    </source>
</evidence>
<dbReference type="AlphaFoldDB" id="A0AAU7VLG7"/>
<dbReference type="FunFam" id="3.40.50.300:FF:000285">
    <property type="entry name" value="Sporulation initiation inhibitor Soj"/>
    <property type="match status" value="1"/>
</dbReference>
<dbReference type="CDD" id="cd02042">
    <property type="entry name" value="ParAB_family"/>
    <property type="match status" value="1"/>
</dbReference>
<dbReference type="EMBL" id="CP158367">
    <property type="protein sequence ID" value="XBX74920.1"/>
    <property type="molecule type" value="Genomic_DNA"/>
</dbReference>
<dbReference type="SUPFAM" id="SSF52540">
    <property type="entry name" value="P-loop containing nucleoside triphosphate hydrolases"/>
    <property type="match status" value="1"/>
</dbReference>